<dbReference type="EMBL" id="MK620899">
    <property type="protein sequence ID" value="QBZ72819.1"/>
    <property type="molecule type" value="Genomic_DNA"/>
</dbReference>
<dbReference type="KEGG" id="vg:55013067"/>
<reference evidence="2 3" key="1">
    <citation type="submission" date="2019-03" db="EMBL/GenBank/DDBJ databases">
        <authorList>
            <person name="Douthitt C."/>
            <person name="D'Elia T."/>
            <person name="Bockoras C."/>
            <person name="Boss C."/>
            <person name="Clemons M."/>
            <person name="Green W."/>
            <person name="Harel H."/>
            <person name="Larralde J."/>
            <person name="Lopez M."/>
            <person name="Magana D."/>
            <person name="Miguel M."/>
            <person name="Muschweck L."/>
            <person name="Olivos K."/>
            <person name="Racette D."/>
            <person name="Reynolds M."/>
            <person name="Ru Y."/>
            <person name="Santana M."/>
            <person name="Simon R."/>
            <person name="Smotrilla K."/>
            <person name="Sufficool B."/>
            <person name="Tamayo B."/>
            <person name="Tirado E."/>
            <person name="Vajanyi M."/>
            <person name="Weger M."/>
            <person name="Wehr A."/>
            <person name="Whitaker K."/>
            <person name="Garlena R.A."/>
            <person name="Russell D.A."/>
            <person name="Pope W.H."/>
            <person name="Jacobs-Sera D."/>
            <person name="Hatfull G.F."/>
        </authorList>
    </citation>
    <scope>NUCLEOTIDE SEQUENCE [LARGE SCALE GENOMIC DNA]</scope>
</reference>
<keyword evidence="3" id="KW-1185">Reference proteome</keyword>
<accession>A0A4D6E2D3</accession>
<evidence type="ECO:0000313" key="3">
    <source>
        <dbReference type="Proteomes" id="UP000297070"/>
    </source>
</evidence>
<dbReference type="GeneID" id="55013067"/>
<dbReference type="EMBL" id="MK620899">
    <property type="protein sequence ID" value="QBZ72624.1"/>
    <property type="molecule type" value="Genomic_DNA"/>
</dbReference>
<dbReference type="Proteomes" id="UP000297070">
    <property type="component" value="Segment"/>
</dbReference>
<sequence length="120" mass="13686">MMSTKYYGTRDHVNPSNDEHAAMCHVNIATTDDWQTAKDSVVAYINDEVQNAVDSSLLPHRSPGVIDSYRRQADARRVALHDAVRWQRQTPNRVTNGSFVWIWTARAGDIEYTLRSIVEP</sequence>
<evidence type="ECO:0000313" key="2">
    <source>
        <dbReference type="EMBL" id="QBZ72819.1"/>
    </source>
</evidence>
<protein>
    <submittedName>
        <fullName evidence="2">Uncharacterized protein</fullName>
    </submittedName>
</protein>
<dbReference type="RefSeq" id="YP_009821584.1">
    <property type="nucleotide sequence ID" value="NC_048176.1"/>
</dbReference>
<evidence type="ECO:0000313" key="1">
    <source>
        <dbReference type="EMBL" id="QBZ72624.1"/>
    </source>
</evidence>
<gene>
    <name evidence="2" type="primary">231</name>
    <name evidence="1" type="synonym">5</name>
    <name evidence="2" type="ORF">SEA_GODONK_231</name>
    <name evidence="1" type="ORF">SEA_GODONK_5</name>
</gene>
<proteinExistence type="predicted"/>
<organism evidence="2 3">
    <name type="scientific">Gordonia phage GodonK</name>
    <dbReference type="NCBI Taxonomy" id="2562192"/>
    <lineage>
        <taxon>Viruses</taxon>
        <taxon>Duplodnaviria</taxon>
        <taxon>Heunggongvirae</taxon>
        <taxon>Uroviricota</taxon>
        <taxon>Caudoviricetes</taxon>
        <taxon>Godonkavirus</taxon>
        <taxon>Godonkavirus godonK</taxon>
    </lineage>
</organism>
<name>A0A4D6E2D3_9CAUD</name>